<proteinExistence type="predicted"/>
<keyword evidence="3" id="KW-1185">Reference proteome</keyword>
<feature type="region of interest" description="Disordered" evidence="1">
    <location>
        <begin position="49"/>
        <end position="68"/>
    </location>
</feature>
<dbReference type="EMBL" id="JAADJZ010000008">
    <property type="protein sequence ID" value="KAF2873184.1"/>
    <property type="molecule type" value="Genomic_DNA"/>
</dbReference>
<organism evidence="2 3">
    <name type="scientific">Massariosphaeria phaeospora</name>
    <dbReference type="NCBI Taxonomy" id="100035"/>
    <lineage>
        <taxon>Eukaryota</taxon>
        <taxon>Fungi</taxon>
        <taxon>Dikarya</taxon>
        <taxon>Ascomycota</taxon>
        <taxon>Pezizomycotina</taxon>
        <taxon>Dothideomycetes</taxon>
        <taxon>Pleosporomycetidae</taxon>
        <taxon>Pleosporales</taxon>
        <taxon>Pleosporales incertae sedis</taxon>
        <taxon>Massariosphaeria</taxon>
    </lineage>
</organism>
<evidence type="ECO:0000256" key="1">
    <source>
        <dbReference type="SAM" id="MobiDB-lite"/>
    </source>
</evidence>
<evidence type="ECO:0000313" key="2">
    <source>
        <dbReference type="EMBL" id="KAF2873184.1"/>
    </source>
</evidence>
<dbReference type="AlphaFoldDB" id="A0A7C8MN04"/>
<dbReference type="Proteomes" id="UP000481861">
    <property type="component" value="Unassembled WGS sequence"/>
</dbReference>
<sequence>MQQTRVASSLLFARNTRDGSTAKRASTAVENNDLAAGRNVRTKVAVAFSPEGCGEDEPGEDNGGTNLTRWQQPIDMKKWDEAIVQMAGDQYTPAEIFKWWEMHVWDISVPFIGLHIRSHNRMDTAETAYNLIGIPSGTIHPALIDIDADTAERQLYTIPNDTPIYQLARYTNPVSAAKLKIVEISRFFYYTAAWHKLGKNKRVLPAWEHEYVHSMKVGLELVCSQLLAHGTSIRRAVPFILIDRANPRVPETVGQISYRFRHARNLALDIEFDNGESAIIALSSNFIPWETSSARGATQPNGTNVVQVTGILRCLLYCRSMLCQC</sequence>
<comment type="caution">
    <text evidence="2">The sequence shown here is derived from an EMBL/GenBank/DDBJ whole genome shotgun (WGS) entry which is preliminary data.</text>
</comment>
<reference evidence="2 3" key="1">
    <citation type="submission" date="2020-01" db="EMBL/GenBank/DDBJ databases">
        <authorList>
            <consortium name="DOE Joint Genome Institute"/>
            <person name="Haridas S."/>
            <person name="Albert R."/>
            <person name="Binder M."/>
            <person name="Bloem J."/>
            <person name="Labutti K."/>
            <person name="Salamov A."/>
            <person name="Andreopoulos B."/>
            <person name="Baker S.E."/>
            <person name="Barry K."/>
            <person name="Bills G."/>
            <person name="Bluhm B.H."/>
            <person name="Cannon C."/>
            <person name="Castanera R."/>
            <person name="Culley D.E."/>
            <person name="Daum C."/>
            <person name="Ezra D."/>
            <person name="Gonzalez J.B."/>
            <person name="Henrissat B."/>
            <person name="Kuo A."/>
            <person name="Liang C."/>
            <person name="Lipzen A."/>
            <person name="Lutzoni F."/>
            <person name="Magnuson J."/>
            <person name="Mondo S."/>
            <person name="Nolan M."/>
            <person name="Ohm R."/>
            <person name="Pangilinan J."/>
            <person name="Park H.-J.H."/>
            <person name="Ramirez L."/>
            <person name="Alfaro M."/>
            <person name="Sun H."/>
            <person name="Tritt A."/>
            <person name="Yoshinaga Y."/>
            <person name="Zwiers L.-H.L."/>
            <person name="Turgeon B.G."/>
            <person name="Goodwin S.B."/>
            <person name="Spatafora J.W."/>
            <person name="Crous P.W."/>
            <person name="Grigoriev I.V."/>
        </authorList>
    </citation>
    <scope>NUCLEOTIDE SEQUENCE [LARGE SCALE GENOMIC DNA]</scope>
    <source>
        <strain evidence="2 3">CBS 611.86</strain>
    </source>
</reference>
<evidence type="ECO:0000313" key="3">
    <source>
        <dbReference type="Proteomes" id="UP000481861"/>
    </source>
</evidence>
<gene>
    <name evidence="2" type="ORF">BDV95DRAFT_375817</name>
</gene>
<protein>
    <submittedName>
        <fullName evidence="2">Uncharacterized protein</fullName>
    </submittedName>
</protein>
<accession>A0A7C8MN04</accession>
<name>A0A7C8MN04_9PLEO</name>